<keyword evidence="3" id="KW-1185">Reference proteome</keyword>
<dbReference type="OrthoDB" id="5199481at2759"/>
<gene>
    <name evidence="2" type="ORF">AOQ84DRAFT_380306</name>
</gene>
<organism evidence="2 3">
    <name type="scientific">Glonium stellatum</name>
    <dbReference type="NCBI Taxonomy" id="574774"/>
    <lineage>
        <taxon>Eukaryota</taxon>
        <taxon>Fungi</taxon>
        <taxon>Dikarya</taxon>
        <taxon>Ascomycota</taxon>
        <taxon>Pezizomycotina</taxon>
        <taxon>Dothideomycetes</taxon>
        <taxon>Pleosporomycetidae</taxon>
        <taxon>Gloniales</taxon>
        <taxon>Gloniaceae</taxon>
        <taxon>Glonium</taxon>
    </lineage>
</organism>
<sequence>MKSLFLAVAALSAQLTLVAARAVAVPANATFYNLQTKSATTTLNNLYLSSSNGTVGLFSNAKSSALNAARVFTTPYTPTGTLSLHIADDTHQIALLGTSPSLLSLVDVVSPTTDAIPKGQLMEWSTFTIDSTGNLGVKDGSALTTRHWVAWENTDGSYGIGLYDGVTTESRALANITITAVKAT</sequence>
<dbReference type="AlphaFoldDB" id="A0A8E2JPK7"/>
<evidence type="ECO:0000313" key="3">
    <source>
        <dbReference type="Proteomes" id="UP000250140"/>
    </source>
</evidence>
<feature type="chain" id="PRO_5034814595" evidence="1">
    <location>
        <begin position="21"/>
        <end position="184"/>
    </location>
</feature>
<name>A0A8E2JPK7_9PEZI</name>
<protein>
    <submittedName>
        <fullName evidence="2">Uncharacterized protein</fullName>
    </submittedName>
</protein>
<dbReference type="Proteomes" id="UP000250140">
    <property type="component" value="Unassembled WGS sequence"/>
</dbReference>
<dbReference type="EMBL" id="KV750453">
    <property type="protein sequence ID" value="OCL04712.1"/>
    <property type="molecule type" value="Genomic_DNA"/>
</dbReference>
<feature type="signal peptide" evidence="1">
    <location>
        <begin position="1"/>
        <end position="20"/>
    </location>
</feature>
<evidence type="ECO:0000313" key="2">
    <source>
        <dbReference type="EMBL" id="OCL04712.1"/>
    </source>
</evidence>
<proteinExistence type="predicted"/>
<keyword evidence="1" id="KW-0732">Signal</keyword>
<reference evidence="2 3" key="1">
    <citation type="journal article" date="2016" name="Nat. Commun.">
        <title>Ectomycorrhizal ecology is imprinted in the genome of the dominant symbiotic fungus Cenococcum geophilum.</title>
        <authorList>
            <consortium name="DOE Joint Genome Institute"/>
            <person name="Peter M."/>
            <person name="Kohler A."/>
            <person name="Ohm R.A."/>
            <person name="Kuo A."/>
            <person name="Krutzmann J."/>
            <person name="Morin E."/>
            <person name="Arend M."/>
            <person name="Barry K.W."/>
            <person name="Binder M."/>
            <person name="Choi C."/>
            <person name="Clum A."/>
            <person name="Copeland A."/>
            <person name="Grisel N."/>
            <person name="Haridas S."/>
            <person name="Kipfer T."/>
            <person name="LaButti K."/>
            <person name="Lindquist E."/>
            <person name="Lipzen A."/>
            <person name="Maire R."/>
            <person name="Meier B."/>
            <person name="Mihaltcheva S."/>
            <person name="Molinier V."/>
            <person name="Murat C."/>
            <person name="Poggeler S."/>
            <person name="Quandt C.A."/>
            <person name="Sperisen C."/>
            <person name="Tritt A."/>
            <person name="Tisserant E."/>
            <person name="Crous P.W."/>
            <person name="Henrissat B."/>
            <person name="Nehls U."/>
            <person name="Egli S."/>
            <person name="Spatafora J.W."/>
            <person name="Grigoriev I.V."/>
            <person name="Martin F.M."/>
        </authorList>
    </citation>
    <scope>NUCLEOTIDE SEQUENCE [LARGE SCALE GENOMIC DNA]</scope>
    <source>
        <strain evidence="2 3">CBS 207.34</strain>
    </source>
</reference>
<evidence type="ECO:0000256" key="1">
    <source>
        <dbReference type="SAM" id="SignalP"/>
    </source>
</evidence>
<accession>A0A8E2JPK7</accession>